<dbReference type="EMBL" id="LK023385">
    <property type="protein sequence ID" value="CDS13927.1"/>
    <property type="molecule type" value="Genomic_DNA"/>
</dbReference>
<feature type="region of interest" description="Disordered" evidence="7">
    <location>
        <begin position="1"/>
        <end position="48"/>
    </location>
</feature>
<comment type="subcellular location">
    <subcellularLocation>
        <location evidence="1">Cytoplasm</location>
    </subcellularLocation>
</comment>
<name>A0A077X4G6_9FUNG</name>
<dbReference type="InterPro" id="IPR025279">
    <property type="entry name" value="NST1"/>
</dbReference>
<feature type="compositionally biased region" description="Basic and acidic residues" evidence="7">
    <location>
        <begin position="352"/>
        <end position="483"/>
    </location>
</feature>
<dbReference type="Pfam" id="PF13945">
    <property type="entry name" value="NST1"/>
    <property type="match status" value="1"/>
</dbReference>
<evidence type="ECO:0000256" key="2">
    <source>
        <dbReference type="ARBA" id="ARBA00007112"/>
    </source>
</evidence>
<feature type="region of interest" description="Disordered" evidence="7">
    <location>
        <begin position="145"/>
        <end position="201"/>
    </location>
</feature>
<evidence type="ECO:0000313" key="8">
    <source>
        <dbReference type="EMBL" id="CDS13927.1"/>
    </source>
</evidence>
<feature type="compositionally biased region" description="Low complexity" evidence="7">
    <location>
        <begin position="35"/>
        <end position="45"/>
    </location>
</feature>
<evidence type="ECO:0000256" key="7">
    <source>
        <dbReference type="SAM" id="MobiDB-lite"/>
    </source>
</evidence>
<feature type="region of interest" description="Disordered" evidence="7">
    <location>
        <begin position="330"/>
        <end position="544"/>
    </location>
</feature>
<dbReference type="AlphaFoldDB" id="A0A077X4G6"/>
<comment type="similarity">
    <text evidence="2">Belongs to the NST1 family.</text>
</comment>
<reference evidence="8" key="1">
    <citation type="journal article" date="2014" name="Genome Announc.">
        <title>De novo whole-genome sequence and genome annotation of Lichtheimia ramosa.</title>
        <authorList>
            <person name="Linde J."/>
            <person name="Schwartze V."/>
            <person name="Binder U."/>
            <person name="Lass-Florl C."/>
            <person name="Voigt K."/>
            <person name="Horn F."/>
        </authorList>
    </citation>
    <scope>NUCLEOTIDE SEQUENCE</scope>
    <source>
        <strain evidence="8">JMRC FSU:6197</strain>
    </source>
</reference>
<evidence type="ECO:0000256" key="4">
    <source>
        <dbReference type="ARBA" id="ARBA00020733"/>
    </source>
</evidence>
<evidence type="ECO:0000256" key="3">
    <source>
        <dbReference type="ARBA" id="ARBA00015112"/>
    </source>
</evidence>
<keyword evidence="5" id="KW-0963">Cytoplasm</keyword>
<sequence length="744" mass="86964">MTNNNTRTRRTSVPKSKRKKQRSLGGVSRTPDTHSVASSSSSWSSDKAKQVVKNELSDIVDKDGFWTRPSNAEERQRIREFWLQLREDERRSLIKIEKEAVLKKMKEQQRHSCNCSVCGKKRTAIEDELEVLYDAYYEELEQYTNNNQNSSGINPLTGTPVSDMDDDDEEEEEEEEDPDYESDYDDDIDNPSDEDDEYSSDHLAFGNSLTVKGGILTVADDLLQNNGKKFLDMMERLAERRIKKEDSFRQEDEEEEDDEDEDEYLDDDYEDEQEDARTELQRIEEGRRTFQIFAARMFEQRVLAAYREKVAQERQQRLIQELEEEDRLRQEKELKRQKEKERKKDKKMQLKKQKEEERRAKEAAKKAEEERLRAEKLKKLEEERQRREQERRQKEEARLRREEEKLRRLQEERERAAEKERKRQERELKKKQQLKEQQDRDRQEQLFKQEKERREQELKEEMERRDRALQEEKLKWEKEEQRRKSQQTLIDALMGPSSCSSLSSSLSSSSSSITTASDTASSPKAKTNRSIAPIGPPSSHRTPTVVCNDTSNERPAAENSFFSNFLFGPSKVDHQDKATKERLDIQTSNDTPKASWTNGWTASTFLSEDFHGRLFGNVLPDRNTVLLEKAKAAYNKLDEISRNATFLGPVPPFYTLAQIHRMMIDLYCDCSATIQDLYQAMVINPSSPFRCTSDLQHGILVHYQEPTRFGFPTAAAAVAPIPTDSYSPFQSPMGNPLPLFKGMT</sequence>
<feature type="compositionally biased region" description="Acidic residues" evidence="7">
    <location>
        <begin position="163"/>
        <end position="198"/>
    </location>
</feature>
<keyword evidence="6" id="KW-0175">Coiled coil</keyword>
<gene>
    <name evidence="8" type="ORF">LRAMOSA06100</name>
</gene>
<feature type="compositionally biased region" description="Acidic residues" evidence="7">
    <location>
        <begin position="251"/>
        <end position="274"/>
    </location>
</feature>
<protein>
    <recommendedName>
        <fullName evidence="4">Stress response protein NST1</fullName>
    </recommendedName>
    <alternativeName>
        <fullName evidence="3">Stress response protein nst1</fullName>
    </alternativeName>
</protein>
<feature type="compositionally biased region" description="Basic residues" evidence="7">
    <location>
        <begin position="7"/>
        <end position="22"/>
    </location>
</feature>
<dbReference type="GO" id="GO:0005737">
    <property type="term" value="C:cytoplasm"/>
    <property type="evidence" value="ECO:0007669"/>
    <property type="project" value="UniProtKB-SubCell"/>
</dbReference>
<proteinExistence type="inferred from homology"/>
<feature type="region of interest" description="Disordered" evidence="7">
    <location>
        <begin position="244"/>
        <end position="282"/>
    </location>
</feature>
<feature type="compositionally biased region" description="Low complexity" evidence="7">
    <location>
        <begin position="497"/>
        <end position="522"/>
    </location>
</feature>
<accession>A0A077X4G6</accession>
<feature type="compositionally biased region" description="Polar residues" evidence="7">
    <location>
        <begin position="145"/>
        <end position="160"/>
    </location>
</feature>
<organism evidence="8">
    <name type="scientific">Lichtheimia ramosa</name>
    <dbReference type="NCBI Taxonomy" id="688394"/>
    <lineage>
        <taxon>Eukaryota</taxon>
        <taxon>Fungi</taxon>
        <taxon>Fungi incertae sedis</taxon>
        <taxon>Mucoromycota</taxon>
        <taxon>Mucoromycotina</taxon>
        <taxon>Mucoromycetes</taxon>
        <taxon>Mucorales</taxon>
        <taxon>Lichtheimiaceae</taxon>
        <taxon>Lichtheimia</taxon>
    </lineage>
</organism>
<evidence type="ECO:0000256" key="5">
    <source>
        <dbReference type="ARBA" id="ARBA00022490"/>
    </source>
</evidence>
<evidence type="ECO:0000256" key="6">
    <source>
        <dbReference type="ARBA" id="ARBA00023054"/>
    </source>
</evidence>
<evidence type="ECO:0000256" key="1">
    <source>
        <dbReference type="ARBA" id="ARBA00004496"/>
    </source>
</evidence>
<dbReference type="OrthoDB" id="21629at2759"/>
<feature type="compositionally biased region" description="Basic and acidic residues" evidence="7">
    <location>
        <begin position="330"/>
        <end position="342"/>
    </location>
</feature>